<sequence length="1174" mass="131385">MSAFTHLHLHTQYSLLDGAIRVKDLFPKVLELGMDSVAVTDHGNMFGAVDLYTAAREHGVKMIFGCETYIAASDRFDRTNRRSYHMVLLAKDQVGYKNLSFLNSMGYLEGFYYNPRIDKKILREHSEGLIGMSACLGGEVAQTLLKQGTAEAEAVALEYQDIFGKGNFYLEMMGNQLEEQQQLNADLKRMSRKLGIPLVATNDCHYVSQQDAHAHEILLSIQTGKTTSDDKRLRHTVDSYFLKNAAEMEVDFSDVPEAMENTVDIARRCNVELDLGNTFLPNYKVPEGMSVESYLEKVVFDGLERRFRELSEIGRSFDPDQYRERLRHELGVINKMGFPGYFLIVWDFINWAKEHNIPVGPGRGSGAGSCVAWAMRITDIDPLEFKLLFERFLNPERVSMPDFDVDFCMNRRDEVIDYVKRKYGEKNVGQIATFHQLKARGVIRDIARVMELPYAEADKLAKLVPDPVGGKSPPVRDAIEQEPELKRLYNEDPKMRDLLDVAASLEGLNRHVGMHAAGVVIAEDPLWEYVPCFRGQNGEIVTQFAMKEAEKAGLVKFDFLGLKTLTVIHTAVRLINEQREAAGEPLFDIDKIDKGDPAVYKMISRGDTTGVFQLESSGFREILTKLKPDQLEDIVAAVALYRPGPLEGGMVDDFIERKHGRKRVEYPHPDLEPVLRDTYGVIVYQEQVMQIAQVLAGYSLGRADLLRRAMGKKNKDVMAKEKDGFVTGATERGVDSKLAEQVFDLMAFFAGYGFNRSHSAAYGWISYQTAYLKHHYPHEFMAGLMSCDQDNTDNIVKFIAEARAMGLVVARPDVNESAADFTVVVGEDDTKRIRFGLGAVKGVGQGAVEAIIECRNQDEKFISIYEFCRRVDSQKCNRRVIEALVKSGAFDGLSEDAGLHRARVFATIEAAMESGAQAQRDRRSGQTSLFGLIAAPEGDSGATADGMPETYPEVEEWPAKELLAFEKESLGFYISGHPLDRYRADLTRYANATTTDFLEGKRPAGPAAVGGVVSAYRERPTRKGDGKIAFFQLEDATGQLEVIVFPKTFERVRETLVLDEPILCSGKVVDEGEGAQHAWRMLLEEATPLAHLRQSQTSRVDIHIAADQVTPDQIEALEQILTASRGSCQAVLHLSIPRRSATSVWLDPRWNVAPSEELLARIERLFGAPVATLH</sequence>
<evidence type="ECO:0000256" key="3">
    <source>
        <dbReference type="ARBA" id="ARBA00019114"/>
    </source>
</evidence>
<proteinExistence type="predicted"/>
<dbReference type="InterPro" id="IPR003141">
    <property type="entry name" value="Pol/His_phosphatase_N"/>
</dbReference>
<dbReference type="CDD" id="cd04485">
    <property type="entry name" value="DnaE_OBF"/>
    <property type="match status" value="1"/>
</dbReference>
<dbReference type="GO" id="GO:0008408">
    <property type="term" value="F:3'-5' exonuclease activity"/>
    <property type="evidence" value="ECO:0007669"/>
    <property type="project" value="InterPro"/>
</dbReference>
<dbReference type="AlphaFoldDB" id="D0LJI6"/>
<dbReference type="SUPFAM" id="SSF89550">
    <property type="entry name" value="PHP domain-like"/>
    <property type="match status" value="1"/>
</dbReference>
<dbReference type="Gene3D" id="1.10.150.870">
    <property type="match status" value="1"/>
</dbReference>
<dbReference type="NCBIfam" id="NF004226">
    <property type="entry name" value="PRK05673.1"/>
    <property type="match status" value="1"/>
</dbReference>
<dbReference type="EC" id="2.7.7.7" evidence="2"/>
<keyword evidence="4" id="KW-0808">Transferase</keyword>
<dbReference type="Pfam" id="PF07733">
    <property type="entry name" value="DNA_pol3_alpha"/>
    <property type="match status" value="1"/>
</dbReference>
<reference evidence="10 11" key="1">
    <citation type="journal article" date="2010" name="Stand. Genomic Sci.">
        <title>Complete genome sequence of Haliangium ochraceum type strain (SMP-2).</title>
        <authorList>
            <consortium name="US DOE Joint Genome Institute (JGI-PGF)"/>
            <person name="Ivanova N."/>
            <person name="Daum C."/>
            <person name="Lang E."/>
            <person name="Abt B."/>
            <person name="Kopitz M."/>
            <person name="Saunders E."/>
            <person name="Lapidus A."/>
            <person name="Lucas S."/>
            <person name="Glavina Del Rio T."/>
            <person name="Nolan M."/>
            <person name="Tice H."/>
            <person name="Copeland A."/>
            <person name="Cheng J.F."/>
            <person name="Chen F."/>
            <person name="Bruce D."/>
            <person name="Goodwin L."/>
            <person name="Pitluck S."/>
            <person name="Mavromatis K."/>
            <person name="Pati A."/>
            <person name="Mikhailova N."/>
            <person name="Chen A."/>
            <person name="Palaniappan K."/>
            <person name="Land M."/>
            <person name="Hauser L."/>
            <person name="Chang Y.J."/>
            <person name="Jeffries C.D."/>
            <person name="Detter J.C."/>
            <person name="Brettin T."/>
            <person name="Rohde M."/>
            <person name="Goker M."/>
            <person name="Bristow J."/>
            <person name="Markowitz V."/>
            <person name="Eisen J.A."/>
            <person name="Hugenholtz P."/>
            <person name="Kyrpides N.C."/>
            <person name="Klenk H.P."/>
        </authorList>
    </citation>
    <scope>NUCLEOTIDE SEQUENCE [LARGE SCALE GENOMIC DNA]</scope>
    <source>
        <strain evidence="11">DSM 14365 / CIP 107738 / JCM 11303 / AJ 13395 / SMP-2</strain>
    </source>
</reference>
<dbReference type="Gene3D" id="1.10.10.1600">
    <property type="entry name" value="Bacterial DNA polymerase III alpha subunit, thumb domain"/>
    <property type="match status" value="1"/>
</dbReference>
<dbReference type="InterPro" id="IPR004805">
    <property type="entry name" value="DnaE2/DnaE/PolC"/>
</dbReference>
<keyword evidence="5" id="KW-0548">Nucleotidyltransferase</keyword>
<name>D0LJI6_HALO1</name>
<keyword evidence="7" id="KW-0239">DNA-directed DNA polymerase</keyword>
<dbReference type="Proteomes" id="UP000001880">
    <property type="component" value="Chromosome"/>
</dbReference>
<dbReference type="EMBL" id="CP001804">
    <property type="protein sequence ID" value="ACY16560.1"/>
    <property type="molecule type" value="Genomic_DNA"/>
</dbReference>
<evidence type="ECO:0000256" key="7">
    <source>
        <dbReference type="ARBA" id="ARBA00022932"/>
    </source>
</evidence>
<evidence type="ECO:0000256" key="1">
    <source>
        <dbReference type="ARBA" id="ARBA00004496"/>
    </source>
</evidence>
<dbReference type="eggNOG" id="COG0587">
    <property type="taxonomic scope" value="Bacteria"/>
</dbReference>
<dbReference type="InterPro" id="IPR040982">
    <property type="entry name" value="DNA_pol3_finger"/>
</dbReference>
<evidence type="ECO:0000313" key="10">
    <source>
        <dbReference type="EMBL" id="ACY16560.1"/>
    </source>
</evidence>
<evidence type="ECO:0000256" key="2">
    <source>
        <dbReference type="ARBA" id="ARBA00012417"/>
    </source>
</evidence>
<dbReference type="RefSeq" id="WP_012829158.1">
    <property type="nucleotide sequence ID" value="NC_013440.1"/>
</dbReference>
<dbReference type="PANTHER" id="PTHR32294:SF0">
    <property type="entry name" value="DNA POLYMERASE III SUBUNIT ALPHA"/>
    <property type="match status" value="1"/>
</dbReference>
<comment type="subcellular location">
    <subcellularLocation>
        <location evidence="1">Cytoplasm</location>
    </subcellularLocation>
</comment>
<accession>D0LJI6</accession>
<dbReference type="Pfam" id="PF02811">
    <property type="entry name" value="PHP"/>
    <property type="match status" value="1"/>
</dbReference>
<evidence type="ECO:0000256" key="8">
    <source>
        <dbReference type="ARBA" id="ARBA00049244"/>
    </source>
</evidence>
<dbReference type="CDD" id="cd12113">
    <property type="entry name" value="PHP_PolIIIA_DnaE3"/>
    <property type="match status" value="1"/>
</dbReference>
<dbReference type="STRING" id="502025.Hoch_4061"/>
<keyword evidence="11" id="KW-1185">Reference proteome</keyword>
<dbReference type="Pfam" id="PF01336">
    <property type="entry name" value="tRNA_anti-codon"/>
    <property type="match status" value="1"/>
</dbReference>
<evidence type="ECO:0000256" key="5">
    <source>
        <dbReference type="ARBA" id="ARBA00022695"/>
    </source>
</evidence>
<dbReference type="HOGENOM" id="CLU_001600_0_0_7"/>
<dbReference type="GO" id="GO:0003676">
    <property type="term" value="F:nucleic acid binding"/>
    <property type="evidence" value="ECO:0007669"/>
    <property type="project" value="InterPro"/>
</dbReference>
<evidence type="ECO:0000313" key="11">
    <source>
        <dbReference type="Proteomes" id="UP000001880"/>
    </source>
</evidence>
<feature type="domain" description="Polymerase/histidinol phosphatase N-terminal" evidence="9">
    <location>
        <begin position="5"/>
        <end position="72"/>
    </location>
</feature>
<evidence type="ECO:0000256" key="4">
    <source>
        <dbReference type="ARBA" id="ARBA00022679"/>
    </source>
</evidence>
<dbReference type="InterPro" id="IPR011708">
    <property type="entry name" value="DNA_pol3_alpha_NTPase_dom"/>
</dbReference>
<dbReference type="KEGG" id="hoh:Hoch_4061"/>
<dbReference type="GO" id="GO:0003887">
    <property type="term" value="F:DNA-directed DNA polymerase activity"/>
    <property type="evidence" value="ECO:0007669"/>
    <property type="project" value="UniProtKB-KW"/>
</dbReference>
<protein>
    <recommendedName>
        <fullName evidence="3">DNA polymerase III subunit alpha</fullName>
        <ecNumber evidence="2">2.7.7.7</ecNumber>
    </recommendedName>
</protein>
<dbReference type="GO" id="GO:0005737">
    <property type="term" value="C:cytoplasm"/>
    <property type="evidence" value="ECO:0007669"/>
    <property type="project" value="UniProtKB-SubCell"/>
</dbReference>
<evidence type="ECO:0000259" key="9">
    <source>
        <dbReference type="SMART" id="SM00481"/>
    </source>
</evidence>
<dbReference type="SMART" id="SM00481">
    <property type="entry name" value="POLIIIAc"/>
    <property type="match status" value="1"/>
</dbReference>
<dbReference type="NCBIfam" id="TIGR00594">
    <property type="entry name" value="polc"/>
    <property type="match status" value="1"/>
</dbReference>
<dbReference type="OrthoDB" id="9803237at2"/>
<dbReference type="InterPro" id="IPR004365">
    <property type="entry name" value="NA-bd_OB_tRNA"/>
</dbReference>
<evidence type="ECO:0000256" key="6">
    <source>
        <dbReference type="ARBA" id="ARBA00022705"/>
    </source>
</evidence>
<dbReference type="GO" id="GO:0006260">
    <property type="term" value="P:DNA replication"/>
    <property type="evidence" value="ECO:0007669"/>
    <property type="project" value="UniProtKB-KW"/>
</dbReference>
<keyword evidence="6" id="KW-0235">DNA replication</keyword>
<organism evidence="10 11">
    <name type="scientific">Haliangium ochraceum (strain DSM 14365 / JCM 11303 / SMP-2)</name>
    <dbReference type="NCBI Taxonomy" id="502025"/>
    <lineage>
        <taxon>Bacteria</taxon>
        <taxon>Pseudomonadati</taxon>
        <taxon>Myxococcota</taxon>
        <taxon>Polyangia</taxon>
        <taxon>Haliangiales</taxon>
        <taxon>Kofleriaceae</taxon>
        <taxon>Haliangium</taxon>
    </lineage>
</organism>
<dbReference type="InterPro" id="IPR016195">
    <property type="entry name" value="Pol/histidinol_Pase-like"/>
</dbReference>
<dbReference type="Gene3D" id="3.20.20.140">
    <property type="entry name" value="Metal-dependent hydrolases"/>
    <property type="match status" value="1"/>
</dbReference>
<dbReference type="Pfam" id="PF17657">
    <property type="entry name" value="DNA_pol3_finger"/>
    <property type="match status" value="1"/>
</dbReference>
<dbReference type="Pfam" id="PF14579">
    <property type="entry name" value="HHH_6"/>
    <property type="match status" value="1"/>
</dbReference>
<gene>
    <name evidence="10" type="ordered locus">Hoch_4061</name>
</gene>
<dbReference type="InterPro" id="IPR004013">
    <property type="entry name" value="PHP_dom"/>
</dbReference>
<dbReference type="InterPro" id="IPR041931">
    <property type="entry name" value="DNA_pol3_alpha_thumb_dom"/>
</dbReference>
<dbReference type="PANTHER" id="PTHR32294">
    <property type="entry name" value="DNA POLYMERASE III SUBUNIT ALPHA"/>
    <property type="match status" value="1"/>
</dbReference>
<comment type="catalytic activity">
    <reaction evidence="8">
        <text>DNA(n) + a 2'-deoxyribonucleoside 5'-triphosphate = DNA(n+1) + diphosphate</text>
        <dbReference type="Rhea" id="RHEA:22508"/>
        <dbReference type="Rhea" id="RHEA-COMP:17339"/>
        <dbReference type="Rhea" id="RHEA-COMP:17340"/>
        <dbReference type="ChEBI" id="CHEBI:33019"/>
        <dbReference type="ChEBI" id="CHEBI:61560"/>
        <dbReference type="ChEBI" id="CHEBI:173112"/>
        <dbReference type="EC" id="2.7.7.7"/>
    </reaction>
</comment>
<dbReference type="NCBIfam" id="NF005298">
    <property type="entry name" value="PRK06826.1"/>
    <property type="match status" value="1"/>
</dbReference>
<dbReference type="InterPro" id="IPR029460">
    <property type="entry name" value="DNAPol_HHH"/>
</dbReference>